<feature type="domain" description="C2H2-type" evidence="10">
    <location>
        <begin position="217"/>
        <end position="246"/>
    </location>
</feature>
<dbReference type="InterPro" id="IPR051061">
    <property type="entry name" value="Zinc_finger_trans_reg"/>
</dbReference>
<dbReference type="PANTHER" id="PTHR46179:SF13">
    <property type="entry name" value="C2H2-TYPE DOMAIN-CONTAINING PROTEIN"/>
    <property type="match status" value="1"/>
</dbReference>
<dbReference type="InterPro" id="IPR013087">
    <property type="entry name" value="Znf_C2H2_type"/>
</dbReference>
<keyword evidence="12" id="KW-1185">Reference proteome</keyword>
<keyword evidence="6" id="KW-0804">Transcription</keyword>
<gene>
    <name evidence="11" type="primary">AZF1</name>
    <name evidence="11" type="ORF">SLS56_007164</name>
</gene>
<feature type="domain" description="C2H2-type" evidence="10">
    <location>
        <begin position="305"/>
        <end position="331"/>
    </location>
</feature>
<evidence type="ECO:0000256" key="8">
    <source>
        <dbReference type="PROSITE-ProRule" id="PRU00042"/>
    </source>
</evidence>
<feature type="region of interest" description="Disordered" evidence="9">
    <location>
        <begin position="1"/>
        <end position="20"/>
    </location>
</feature>
<feature type="domain" description="C2H2-type" evidence="10">
    <location>
        <begin position="247"/>
        <end position="276"/>
    </location>
</feature>
<dbReference type="GO" id="GO:0003677">
    <property type="term" value="F:DNA binding"/>
    <property type="evidence" value="ECO:0007669"/>
    <property type="project" value="UniProtKB-KW"/>
</dbReference>
<organism evidence="11 12">
    <name type="scientific">Neofusicoccum ribis</name>
    <dbReference type="NCBI Taxonomy" id="45134"/>
    <lineage>
        <taxon>Eukaryota</taxon>
        <taxon>Fungi</taxon>
        <taxon>Dikarya</taxon>
        <taxon>Ascomycota</taxon>
        <taxon>Pezizomycotina</taxon>
        <taxon>Dothideomycetes</taxon>
        <taxon>Dothideomycetes incertae sedis</taxon>
        <taxon>Botryosphaeriales</taxon>
        <taxon>Botryosphaeriaceae</taxon>
        <taxon>Neofusicoccum</taxon>
    </lineage>
</organism>
<dbReference type="PANTHER" id="PTHR46179">
    <property type="entry name" value="ZINC FINGER PROTEIN"/>
    <property type="match status" value="1"/>
</dbReference>
<accession>A0ABR3SPJ0</accession>
<comment type="subcellular location">
    <subcellularLocation>
        <location evidence="1">Nucleus</location>
    </subcellularLocation>
</comment>
<dbReference type="InterPro" id="IPR036236">
    <property type="entry name" value="Znf_C2H2_sf"/>
</dbReference>
<dbReference type="PROSITE" id="PS00028">
    <property type="entry name" value="ZINC_FINGER_C2H2_1"/>
    <property type="match status" value="4"/>
</dbReference>
<evidence type="ECO:0000256" key="6">
    <source>
        <dbReference type="ARBA" id="ARBA00023163"/>
    </source>
</evidence>
<keyword evidence="7" id="KW-0539">Nucleus</keyword>
<feature type="region of interest" description="Disordered" evidence="9">
    <location>
        <begin position="106"/>
        <end position="140"/>
    </location>
</feature>
<protein>
    <submittedName>
        <fullName evidence="11">DNA-binding transcription factor</fullName>
    </submittedName>
</protein>
<dbReference type="Pfam" id="PF00096">
    <property type="entry name" value="zf-C2H2"/>
    <property type="match status" value="4"/>
</dbReference>
<feature type="compositionally biased region" description="Polar residues" evidence="9">
    <location>
        <begin position="447"/>
        <end position="465"/>
    </location>
</feature>
<keyword evidence="3 8" id="KW-0863">Zinc-finger</keyword>
<comment type="caution">
    <text evidence="11">The sequence shown here is derived from an EMBL/GenBank/DDBJ whole genome shotgun (WGS) entry which is preliminary data.</text>
</comment>
<evidence type="ECO:0000313" key="12">
    <source>
        <dbReference type="Proteomes" id="UP001521116"/>
    </source>
</evidence>
<reference evidence="11 12" key="1">
    <citation type="submission" date="2024-02" db="EMBL/GenBank/DDBJ databases">
        <title>De novo assembly and annotation of 12 fungi associated with fruit tree decline syndrome in Ontario, Canada.</title>
        <authorList>
            <person name="Sulman M."/>
            <person name="Ellouze W."/>
            <person name="Ilyukhin E."/>
        </authorList>
    </citation>
    <scope>NUCLEOTIDE SEQUENCE [LARGE SCALE GENOMIC DNA]</scope>
    <source>
        <strain evidence="11 12">M1-105</strain>
    </source>
</reference>
<evidence type="ECO:0000256" key="7">
    <source>
        <dbReference type="ARBA" id="ARBA00023242"/>
    </source>
</evidence>
<evidence type="ECO:0000256" key="3">
    <source>
        <dbReference type="ARBA" id="ARBA00022771"/>
    </source>
</evidence>
<proteinExistence type="predicted"/>
<feature type="region of interest" description="Disordered" evidence="9">
    <location>
        <begin position="371"/>
        <end position="425"/>
    </location>
</feature>
<evidence type="ECO:0000313" key="11">
    <source>
        <dbReference type="EMBL" id="KAL1625846.1"/>
    </source>
</evidence>
<keyword evidence="5" id="KW-0805">Transcription regulation</keyword>
<dbReference type="Proteomes" id="UP001521116">
    <property type="component" value="Unassembled WGS sequence"/>
</dbReference>
<keyword evidence="4" id="KW-0862">Zinc</keyword>
<dbReference type="SUPFAM" id="SSF57667">
    <property type="entry name" value="beta-beta-alpha zinc fingers"/>
    <property type="match status" value="2"/>
</dbReference>
<dbReference type="PROSITE" id="PS50157">
    <property type="entry name" value="ZINC_FINGER_C2H2_2"/>
    <property type="match status" value="4"/>
</dbReference>
<sequence>MTAHSGSWQRRPDHGMHLANMSVSGLPASYDSSQRLQSSQMVTMPSSQAYSSAQLDHQLPFFQTCGPPTSMPAYSTSFAYEPLDSSSAFSFNQSFGVGYQAGAPPSSSYLPNSSYQSALPQSAYPLDGRGQPVKPEMGSPVEPYQQMGDLNLSSEDYRMASSGESESGGAGIHFSTDVDTLMKAIQAKQPTPEKRRAAPQEEPQSQTKPGEKGKKRYQCDMPGCNKSFYQKTHLDIHRRAHTGFKPFVCKEPSCGQRFSQLGNLKTHERRHTGERPYNCDICGKTFAQRGNVRAHKIVHQHVKPFTCKLEGCGKQFTQLGNLKSHQNKFHAPMLRFLTAKFASIRESDAVSPQDRELFEYFASLYKNSNKGIKGRGKDRRISTIPSSSSTGASSATPPAGNGSSSSSSTTPVATTAPPSALSTPVSSTAAIGAYGSSSAGVGMTSPYSTVSTASGRSYTSASTSAGAPPPGTASTCNSSSNSTASINNNSSSTIIIIISRHLTATET</sequence>
<evidence type="ECO:0000259" key="10">
    <source>
        <dbReference type="PROSITE" id="PS50157"/>
    </source>
</evidence>
<keyword evidence="11" id="KW-0238">DNA-binding</keyword>
<evidence type="ECO:0000256" key="1">
    <source>
        <dbReference type="ARBA" id="ARBA00004123"/>
    </source>
</evidence>
<dbReference type="Gene3D" id="3.30.160.60">
    <property type="entry name" value="Classic Zinc Finger"/>
    <property type="match status" value="4"/>
</dbReference>
<evidence type="ECO:0000256" key="5">
    <source>
        <dbReference type="ARBA" id="ARBA00023015"/>
    </source>
</evidence>
<evidence type="ECO:0000256" key="4">
    <source>
        <dbReference type="ARBA" id="ARBA00022833"/>
    </source>
</evidence>
<feature type="domain" description="C2H2-type" evidence="10">
    <location>
        <begin position="277"/>
        <end position="304"/>
    </location>
</feature>
<feature type="compositionally biased region" description="Low complexity" evidence="9">
    <location>
        <begin position="472"/>
        <end position="484"/>
    </location>
</feature>
<name>A0ABR3SPJ0_9PEZI</name>
<evidence type="ECO:0000256" key="9">
    <source>
        <dbReference type="SAM" id="MobiDB-lite"/>
    </source>
</evidence>
<dbReference type="EMBL" id="JAJVDC020000090">
    <property type="protein sequence ID" value="KAL1625846.1"/>
    <property type="molecule type" value="Genomic_DNA"/>
</dbReference>
<feature type="compositionally biased region" description="Low complexity" evidence="9">
    <location>
        <begin position="106"/>
        <end position="117"/>
    </location>
</feature>
<feature type="compositionally biased region" description="Low complexity" evidence="9">
    <location>
        <begin position="382"/>
        <end position="425"/>
    </location>
</feature>
<evidence type="ECO:0000256" key="2">
    <source>
        <dbReference type="ARBA" id="ARBA00022723"/>
    </source>
</evidence>
<feature type="region of interest" description="Disordered" evidence="9">
    <location>
        <begin position="188"/>
        <end position="217"/>
    </location>
</feature>
<feature type="region of interest" description="Disordered" evidence="9">
    <location>
        <begin position="447"/>
        <end position="484"/>
    </location>
</feature>
<dbReference type="SMART" id="SM00355">
    <property type="entry name" value="ZnF_C2H2"/>
    <property type="match status" value="4"/>
</dbReference>
<keyword evidence="2" id="KW-0479">Metal-binding</keyword>